<dbReference type="Gene3D" id="3.10.450.360">
    <property type="match status" value="1"/>
</dbReference>
<dbReference type="Proteomes" id="UP001153642">
    <property type="component" value="Unassembled WGS sequence"/>
</dbReference>
<dbReference type="RefSeq" id="WP_277901155.1">
    <property type="nucleotide sequence ID" value="NZ_JAPMUA010000007.1"/>
</dbReference>
<dbReference type="SUPFAM" id="SSF160574">
    <property type="entry name" value="BT0923-like"/>
    <property type="match status" value="1"/>
</dbReference>
<dbReference type="Pfam" id="PF11396">
    <property type="entry name" value="PepSY_like"/>
    <property type="match status" value="1"/>
</dbReference>
<evidence type="ECO:0000313" key="2">
    <source>
        <dbReference type="EMBL" id="MDG3587617.1"/>
    </source>
</evidence>
<evidence type="ECO:0000313" key="3">
    <source>
        <dbReference type="Proteomes" id="UP001153642"/>
    </source>
</evidence>
<proteinExistence type="predicted"/>
<gene>
    <name evidence="2" type="ORF">OSR52_17295</name>
</gene>
<organism evidence="2 3">
    <name type="scientific">Galbibacter pacificus</name>
    <dbReference type="NCBI Taxonomy" id="2996052"/>
    <lineage>
        <taxon>Bacteria</taxon>
        <taxon>Pseudomonadati</taxon>
        <taxon>Bacteroidota</taxon>
        <taxon>Flavobacteriia</taxon>
        <taxon>Flavobacteriales</taxon>
        <taxon>Flavobacteriaceae</taxon>
        <taxon>Galbibacter</taxon>
    </lineage>
</organism>
<comment type="caution">
    <text evidence="2">The sequence shown here is derived from an EMBL/GenBank/DDBJ whole genome shotgun (WGS) entry which is preliminary data.</text>
</comment>
<dbReference type="EMBL" id="JAPMUA010000007">
    <property type="protein sequence ID" value="MDG3587617.1"/>
    <property type="molecule type" value="Genomic_DNA"/>
</dbReference>
<dbReference type="InterPro" id="IPR021533">
    <property type="entry name" value="PepSY-like"/>
</dbReference>
<keyword evidence="3" id="KW-1185">Reference proteome</keyword>
<sequence length="150" mass="17764">MKVLNLLFMGVLITGLSAFGYKKEVPEKVEEAFNKKFPEAKGVHWDQESDHEWEAEFKWDGHRYSANFMDDGTWKETEHEIKFKELPERVRISLFQKFQDYKIKEQEISETSNGTLYECEIKKGKSKLEVAFDEKGELMKKEVLTEEEED</sequence>
<reference evidence="2" key="1">
    <citation type="submission" date="2022-11" db="EMBL/GenBank/DDBJ databases">
        <title>High-quality draft genome sequence of Galbibacter sp. strain CMA-7.</title>
        <authorList>
            <person name="Wei L."/>
            <person name="Dong C."/>
            <person name="Shao Z."/>
        </authorList>
    </citation>
    <scope>NUCLEOTIDE SEQUENCE</scope>
    <source>
        <strain evidence="2">CMA-7</strain>
    </source>
</reference>
<evidence type="ECO:0000259" key="1">
    <source>
        <dbReference type="Pfam" id="PF11396"/>
    </source>
</evidence>
<protein>
    <submittedName>
        <fullName evidence="2">PepSY-like domain-containing protein</fullName>
    </submittedName>
</protein>
<name>A0ABT6FWX2_9FLAO</name>
<feature type="domain" description="Putative beta-lactamase-inhibitor-like PepSY-like" evidence="1">
    <location>
        <begin position="59"/>
        <end position="139"/>
    </location>
</feature>
<accession>A0ABT6FWX2</accession>